<evidence type="ECO:0000313" key="5">
    <source>
        <dbReference type="Proteomes" id="UP001500604"/>
    </source>
</evidence>
<feature type="domain" description="Mannan-binding protein" evidence="3">
    <location>
        <begin position="592"/>
        <end position="625"/>
    </location>
</feature>
<evidence type="ECO:0000259" key="3">
    <source>
        <dbReference type="Pfam" id="PF12151"/>
    </source>
</evidence>
<protein>
    <recommendedName>
        <fullName evidence="6">Tail specific protease domain-containing protein</fullName>
    </recommendedName>
</protein>
<dbReference type="InterPro" id="IPR053754">
    <property type="entry name" value="OligoMan_bind_ChitinaseAct_sf"/>
</dbReference>
<dbReference type="PANTHER" id="PTHR32060:SF22">
    <property type="entry name" value="CARBOXYL-TERMINAL-PROCESSING PEPTIDASE 3, CHLOROPLASTIC"/>
    <property type="match status" value="1"/>
</dbReference>
<dbReference type="InterPro" id="IPR021992">
    <property type="entry name" value="MVL"/>
</dbReference>
<evidence type="ECO:0000256" key="1">
    <source>
        <dbReference type="SAM" id="SignalP"/>
    </source>
</evidence>
<dbReference type="EMBL" id="BAABFL010000438">
    <property type="protein sequence ID" value="GAA4651126.1"/>
    <property type="molecule type" value="Genomic_DNA"/>
</dbReference>
<feature type="signal peptide" evidence="1">
    <location>
        <begin position="1"/>
        <end position="19"/>
    </location>
</feature>
<evidence type="ECO:0000259" key="2">
    <source>
        <dbReference type="Pfam" id="PF03572"/>
    </source>
</evidence>
<dbReference type="SUPFAM" id="SSF52096">
    <property type="entry name" value="ClpP/crotonase"/>
    <property type="match status" value="1"/>
</dbReference>
<dbReference type="PANTHER" id="PTHR32060">
    <property type="entry name" value="TAIL-SPECIFIC PROTEASE"/>
    <property type="match status" value="1"/>
</dbReference>
<evidence type="ECO:0000313" key="4">
    <source>
        <dbReference type="EMBL" id="GAA4651126.1"/>
    </source>
</evidence>
<comment type="caution">
    <text evidence="4">The sequence shown here is derived from an EMBL/GenBank/DDBJ whole genome shotgun (WGS) entry which is preliminary data.</text>
</comment>
<dbReference type="RefSeq" id="WP_345197440.1">
    <property type="nucleotide sequence ID" value="NZ_BAABFL010000438.1"/>
</dbReference>
<dbReference type="Gene3D" id="3.30.1490.230">
    <property type="match status" value="1"/>
</dbReference>
<dbReference type="Pfam" id="PF03572">
    <property type="entry name" value="Peptidase_S41"/>
    <property type="match status" value="1"/>
</dbReference>
<gene>
    <name evidence="4" type="ORF">GCM10023116_34090</name>
</gene>
<dbReference type="InterPro" id="IPR005151">
    <property type="entry name" value="Tail-specific_protease"/>
</dbReference>
<sequence length="664" mass="75093">MRLLTLGMSILGLSLSLIANGEDITITRLPSSNGLMSETSHLKQLFEEKFSYYPLFSTDLDKQFEHLDTFKLPEEKIAYQLELQKIIATYNDSLSGVDDLFNTRQNPNKSTIYELSLGIIKIIAGKHPQFVLMAPCEFKSSEGNSYIEQNLFDAAHPYLIAIDNIPVAYWVHRLEPYIPTTNKARIHEQSRHWLKHINQARKLIGQPLSNKARLTLAADDGSTVDHFVPLKEDLHSCPKDASYHVQFVDIAPESETITASMDGDIAYVPLPRMYNLANHDDASKMFLLMEQLRAVSDKKGMILDLRDNSKGNRTALIALYPFLAHLDSPPRVVNVMSYRLTPKNTLWGNTDNDHLISRFAFRSDHPLWSDQERAAIETFELKDIQQDIHQASPGIAANWYNGDRFSRWHYMVMSTWQPFFRQLVQDYDVDTAEDSLIADNFSDLINRWDEILPNYRRPEHIVVLSNQGTYSAAEILLSAVKGMDGVTILGSRTGGGSSMAKTYSLTQGTQIKLGSALSFTPEGHLYDNHGIEPDQVLYPQADDFRFKQYLNTNRPQVVHAGDSLLRQAIRLIKTSQTSTRSLSAGPIFGDDDALEKCPVLCETNDGVWNQQWTSLIPGEMAVCQCLLPSEPLEAIEEPILKDKLPQHWLDTARTTANVHQNNID</sequence>
<keyword evidence="1" id="KW-0732">Signal</keyword>
<name>A0ABP8V743_9GAMM</name>
<accession>A0ABP8V743</accession>
<feature type="chain" id="PRO_5046578375" description="Tail specific protease domain-containing protein" evidence="1">
    <location>
        <begin position="20"/>
        <end position="664"/>
    </location>
</feature>
<evidence type="ECO:0008006" key="6">
    <source>
        <dbReference type="Google" id="ProtNLM"/>
    </source>
</evidence>
<dbReference type="Proteomes" id="UP001500604">
    <property type="component" value="Unassembled WGS sequence"/>
</dbReference>
<keyword evidence="5" id="KW-1185">Reference proteome</keyword>
<organism evidence="4 5">
    <name type="scientific">Kistimonas scapharcae</name>
    <dbReference type="NCBI Taxonomy" id="1036133"/>
    <lineage>
        <taxon>Bacteria</taxon>
        <taxon>Pseudomonadati</taxon>
        <taxon>Pseudomonadota</taxon>
        <taxon>Gammaproteobacteria</taxon>
        <taxon>Oceanospirillales</taxon>
        <taxon>Endozoicomonadaceae</taxon>
        <taxon>Kistimonas</taxon>
    </lineage>
</organism>
<proteinExistence type="predicted"/>
<dbReference type="InterPro" id="IPR029045">
    <property type="entry name" value="ClpP/crotonase-like_dom_sf"/>
</dbReference>
<dbReference type="Gene3D" id="3.90.226.10">
    <property type="entry name" value="2-enoyl-CoA Hydratase, Chain A, domain 1"/>
    <property type="match status" value="1"/>
</dbReference>
<dbReference type="Pfam" id="PF12151">
    <property type="entry name" value="MVL"/>
    <property type="match status" value="1"/>
</dbReference>
<reference evidence="5" key="1">
    <citation type="journal article" date="2019" name="Int. J. Syst. Evol. Microbiol.">
        <title>The Global Catalogue of Microorganisms (GCM) 10K type strain sequencing project: providing services to taxonomists for standard genome sequencing and annotation.</title>
        <authorList>
            <consortium name="The Broad Institute Genomics Platform"/>
            <consortium name="The Broad Institute Genome Sequencing Center for Infectious Disease"/>
            <person name="Wu L."/>
            <person name="Ma J."/>
        </authorList>
    </citation>
    <scope>NUCLEOTIDE SEQUENCE [LARGE SCALE GENOMIC DNA]</scope>
    <source>
        <strain evidence="5">JCM 17805</strain>
    </source>
</reference>
<feature type="domain" description="Tail specific protease" evidence="2">
    <location>
        <begin position="264"/>
        <end position="535"/>
    </location>
</feature>